<dbReference type="RefSeq" id="WP_008059221.1">
    <property type="nucleotide sequence ID" value="NZ_AFHG01000030.1"/>
</dbReference>
<dbReference type="OrthoDB" id="8564793at2"/>
<evidence type="ECO:0000313" key="2">
    <source>
        <dbReference type="Proteomes" id="UP000005019"/>
    </source>
</evidence>
<dbReference type="Gene3D" id="1.10.287.1080">
    <property type="entry name" value="MazG-like"/>
    <property type="match status" value="1"/>
</dbReference>
<dbReference type="STRING" id="1000565.METUNv1_00888"/>
<keyword evidence="2" id="KW-1185">Reference proteome</keyword>
<accession>F5R9I0</accession>
<dbReference type="Proteomes" id="UP000005019">
    <property type="component" value="Unassembled WGS sequence"/>
</dbReference>
<reference evidence="1 2" key="1">
    <citation type="journal article" date="2011" name="J. Bacteriol.">
        <title>Genome sequence of Methyloversatilis universalis FAM5T, a methylotrophic representative of the order Rhodocyclales.</title>
        <authorList>
            <person name="Kittichotirat W."/>
            <person name="Good N.M."/>
            <person name="Hall R."/>
            <person name="Bringel F."/>
            <person name="Lajus A."/>
            <person name="Medigue C."/>
            <person name="Smalley N.E."/>
            <person name="Beck D."/>
            <person name="Bumgarner R."/>
            <person name="Vuilleumier S."/>
            <person name="Kalyuzhnaya M.G."/>
        </authorList>
    </citation>
    <scope>NUCLEOTIDE SEQUENCE [LARGE SCALE GENOMIC DNA]</scope>
    <source>
        <strain evidence="2">ATCC BAA-1314 / JCM 13912 / FAM5</strain>
    </source>
</reference>
<dbReference type="AlphaFoldDB" id="F5R9I0"/>
<gene>
    <name evidence="1" type="ORF">METUNv1_00888</name>
</gene>
<comment type="caution">
    <text evidence="1">The sequence shown here is derived from an EMBL/GenBank/DDBJ whole genome shotgun (WGS) entry which is preliminary data.</text>
</comment>
<organism evidence="1 2">
    <name type="scientific">Methyloversatilis universalis (strain ATCC BAA-1314 / DSM 25237 / JCM 13912 / CCUG 52030 / FAM5)</name>
    <dbReference type="NCBI Taxonomy" id="1000565"/>
    <lineage>
        <taxon>Bacteria</taxon>
        <taxon>Pseudomonadati</taxon>
        <taxon>Pseudomonadota</taxon>
        <taxon>Betaproteobacteria</taxon>
        <taxon>Nitrosomonadales</taxon>
        <taxon>Sterolibacteriaceae</taxon>
        <taxon>Methyloversatilis</taxon>
    </lineage>
</organism>
<proteinExistence type="predicted"/>
<dbReference type="EMBL" id="AFHG01000030">
    <property type="protein sequence ID" value="EGK73050.1"/>
    <property type="molecule type" value="Genomic_DNA"/>
</dbReference>
<protein>
    <recommendedName>
        <fullName evidence="3">NTP pyrophosphohydrolase MazG putative catalytic core domain-containing protein</fullName>
    </recommendedName>
</protein>
<name>F5R9I0_METUF</name>
<evidence type="ECO:0008006" key="3">
    <source>
        <dbReference type="Google" id="ProtNLM"/>
    </source>
</evidence>
<sequence>MDPLMLLCKLTEESGELAEAVLVERGYKPHKTLPENATLDEAADVLLCLLLLLTRLHPDRTPETLAAQLAESVDRKVDRYIARQPAAPAER</sequence>
<dbReference type="SUPFAM" id="SSF101386">
    <property type="entry name" value="all-alpha NTP pyrophosphatases"/>
    <property type="match status" value="1"/>
</dbReference>
<evidence type="ECO:0000313" key="1">
    <source>
        <dbReference type="EMBL" id="EGK73050.1"/>
    </source>
</evidence>